<protein>
    <submittedName>
        <fullName evidence="1">Uncharacterized protein</fullName>
    </submittedName>
</protein>
<evidence type="ECO:0000313" key="1">
    <source>
        <dbReference type="EMBL" id="CKS17911.1"/>
    </source>
</evidence>
<accession>A0A655A965</accession>
<dbReference type="AlphaFoldDB" id="A0A655A965"/>
<name>A0A655A965_MYCTX</name>
<organism evidence="1 2">
    <name type="scientific">Mycobacterium tuberculosis</name>
    <dbReference type="NCBI Taxonomy" id="1773"/>
    <lineage>
        <taxon>Bacteria</taxon>
        <taxon>Bacillati</taxon>
        <taxon>Actinomycetota</taxon>
        <taxon>Actinomycetes</taxon>
        <taxon>Mycobacteriales</taxon>
        <taxon>Mycobacteriaceae</taxon>
        <taxon>Mycobacterium</taxon>
        <taxon>Mycobacterium tuberculosis complex</taxon>
    </lineage>
</organism>
<sequence>MRSKPQDRPWVVMTESSTVVSEEYNSVAVCSTGSSGISPSALTQTRL</sequence>
<gene>
    <name evidence="1" type="ORF">ERS027661_02704</name>
</gene>
<dbReference type="EMBL" id="CNFU01000606">
    <property type="protein sequence ID" value="CKS17911.1"/>
    <property type="molecule type" value="Genomic_DNA"/>
</dbReference>
<reference evidence="1 2" key="1">
    <citation type="submission" date="2015-03" db="EMBL/GenBank/DDBJ databases">
        <authorList>
            <consortium name="Pathogen Informatics"/>
        </authorList>
    </citation>
    <scope>NUCLEOTIDE SEQUENCE [LARGE SCALE GENOMIC DNA]</scope>
    <source>
        <strain evidence="1 2">Bir 187</strain>
    </source>
</reference>
<evidence type="ECO:0000313" key="2">
    <source>
        <dbReference type="Proteomes" id="UP000049023"/>
    </source>
</evidence>
<proteinExistence type="predicted"/>
<dbReference type="Proteomes" id="UP000049023">
    <property type="component" value="Unassembled WGS sequence"/>
</dbReference>